<protein>
    <submittedName>
        <fullName evidence="1">Uncharacterized protein</fullName>
    </submittedName>
</protein>
<gene>
    <name evidence="1" type="ORF">ENV88_01525</name>
</gene>
<dbReference type="EMBL" id="DTIB01000034">
    <property type="protein sequence ID" value="HGB24733.1"/>
    <property type="molecule type" value="Genomic_DNA"/>
</dbReference>
<evidence type="ECO:0000313" key="1">
    <source>
        <dbReference type="EMBL" id="HGB24733.1"/>
    </source>
</evidence>
<reference evidence="1" key="1">
    <citation type="journal article" date="2020" name="mSystems">
        <title>Genome- and Community-Level Interaction Insights into Carbon Utilization and Element Cycling Functions of Hydrothermarchaeota in Hydrothermal Sediment.</title>
        <authorList>
            <person name="Zhou Z."/>
            <person name="Liu Y."/>
            <person name="Xu W."/>
            <person name="Pan J."/>
            <person name="Luo Z.H."/>
            <person name="Li M."/>
        </authorList>
    </citation>
    <scope>NUCLEOTIDE SEQUENCE [LARGE SCALE GENOMIC DNA]</scope>
    <source>
        <strain evidence="1">SpSt-8</strain>
    </source>
</reference>
<accession>A0A7C3SKI5</accession>
<organism evidence="1">
    <name type="scientific">Thermofilum pendens</name>
    <dbReference type="NCBI Taxonomy" id="2269"/>
    <lineage>
        <taxon>Archaea</taxon>
        <taxon>Thermoproteota</taxon>
        <taxon>Thermoprotei</taxon>
        <taxon>Thermofilales</taxon>
        <taxon>Thermofilaceae</taxon>
        <taxon>Thermofilum</taxon>
    </lineage>
</organism>
<proteinExistence type="predicted"/>
<sequence length="195" mass="21267">MAQARRSSLALLLAALALASFAAAAVTIINITEWHVYAKTPPIVKVDGVLFGYDYGKYVNVSTTTSDDGTNRTVISVLGFTGDPVKYDYVLYICNKDYQGYSYNVYLVYRGLLHGTNWNYVQYIKLYFGGYELDLDVTDTPPVQVGPMTISSGACEPVSVEVLVKPEAYNDGIADGQTRLIAIEVDVQAVGPITP</sequence>
<comment type="caution">
    <text evidence="1">The sequence shown here is derived from an EMBL/GenBank/DDBJ whole genome shotgun (WGS) entry which is preliminary data.</text>
</comment>
<name>A0A7C3SKI5_THEPE</name>
<dbReference type="AlphaFoldDB" id="A0A7C3SKI5"/>